<name>T1GEH6_MEGSC</name>
<accession>T1GEH6</accession>
<evidence type="ECO:0000313" key="1">
    <source>
        <dbReference type="EnsemblMetazoa" id="MESCA001740-PA"/>
    </source>
</evidence>
<dbReference type="AlphaFoldDB" id="T1GEH6"/>
<reference evidence="2" key="1">
    <citation type="submission" date="2013-02" db="EMBL/GenBank/DDBJ databases">
        <authorList>
            <person name="Hughes D."/>
        </authorList>
    </citation>
    <scope>NUCLEOTIDE SEQUENCE</scope>
    <source>
        <strain>Durham</strain>
        <strain evidence="2">NC isolate 2 -- Noor lab</strain>
    </source>
</reference>
<reference evidence="1" key="2">
    <citation type="submission" date="2015-06" db="UniProtKB">
        <authorList>
            <consortium name="EnsemblMetazoa"/>
        </authorList>
    </citation>
    <scope>IDENTIFICATION</scope>
</reference>
<dbReference type="EnsemblMetazoa" id="MESCA001740-RA">
    <property type="protein sequence ID" value="MESCA001740-PA"/>
    <property type="gene ID" value="MESCA001740"/>
</dbReference>
<organism evidence="1 2">
    <name type="scientific">Megaselia scalaris</name>
    <name type="common">Humpbacked fly</name>
    <name type="synonym">Phora scalaris</name>
    <dbReference type="NCBI Taxonomy" id="36166"/>
    <lineage>
        <taxon>Eukaryota</taxon>
        <taxon>Metazoa</taxon>
        <taxon>Ecdysozoa</taxon>
        <taxon>Arthropoda</taxon>
        <taxon>Hexapoda</taxon>
        <taxon>Insecta</taxon>
        <taxon>Pterygota</taxon>
        <taxon>Neoptera</taxon>
        <taxon>Endopterygota</taxon>
        <taxon>Diptera</taxon>
        <taxon>Brachycera</taxon>
        <taxon>Muscomorpha</taxon>
        <taxon>Platypezoidea</taxon>
        <taxon>Phoridae</taxon>
        <taxon>Megaseliini</taxon>
        <taxon>Megaselia</taxon>
    </lineage>
</organism>
<keyword evidence="2" id="KW-1185">Reference proteome</keyword>
<dbReference type="EMBL" id="CAQQ02085127">
    <property type="status" value="NOT_ANNOTATED_CDS"/>
    <property type="molecule type" value="Genomic_DNA"/>
</dbReference>
<sequence>MHYHAHFSCRRCWRQNYTSNIILYKSNQILGYDDDIGLIGSTTTDVFEDLENEKYMLLSRYDAIYNNFIYLGSEVKLNNNTSVEVKRRIALANICLYSLNGLL</sequence>
<dbReference type="HOGENOM" id="CLU_2266802_0_0_1"/>
<dbReference type="Proteomes" id="UP000015102">
    <property type="component" value="Unassembled WGS sequence"/>
</dbReference>
<proteinExistence type="predicted"/>
<protein>
    <submittedName>
        <fullName evidence="1">Uncharacterized protein</fullName>
    </submittedName>
</protein>
<evidence type="ECO:0000313" key="2">
    <source>
        <dbReference type="Proteomes" id="UP000015102"/>
    </source>
</evidence>